<evidence type="ECO:0000313" key="1">
    <source>
        <dbReference type="EMBL" id="KAF2437457.1"/>
    </source>
</evidence>
<name>A0A9P4P572_9PLEO</name>
<reference evidence="1" key="1">
    <citation type="journal article" date="2020" name="Stud. Mycol.">
        <title>101 Dothideomycetes genomes: a test case for predicting lifestyles and emergence of pathogens.</title>
        <authorList>
            <person name="Haridas S."/>
            <person name="Albert R."/>
            <person name="Binder M."/>
            <person name="Bloem J."/>
            <person name="Labutti K."/>
            <person name="Salamov A."/>
            <person name="Andreopoulos B."/>
            <person name="Baker S."/>
            <person name="Barry K."/>
            <person name="Bills G."/>
            <person name="Bluhm B."/>
            <person name="Cannon C."/>
            <person name="Castanera R."/>
            <person name="Culley D."/>
            <person name="Daum C."/>
            <person name="Ezra D."/>
            <person name="Gonzalez J."/>
            <person name="Henrissat B."/>
            <person name="Kuo A."/>
            <person name="Liang C."/>
            <person name="Lipzen A."/>
            <person name="Lutzoni F."/>
            <person name="Magnuson J."/>
            <person name="Mondo S."/>
            <person name="Nolan M."/>
            <person name="Ohm R."/>
            <person name="Pangilinan J."/>
            <person name="Park H.-J."/>
            <person name="Ramirez L."/>
            <person name="Alfaro M."/>
            <person name="Sun H."/>
            <person name="Tritt A."/>
            <person name="Yoshinaga Y."/>
            <person name="Zwiers L.-H."/>
            <person name="Turgeon B."/>
            <person name="Goodwin S."/>
            <person name="Spatafora J."/>
            <person name="Crous P."/>
            <person name="Grigoriev I."/>
        </authorList>
    </citation>
    <scope>NUCLEOTIDE SEQUENCE</scope>
    <source>
        <strain evidence="1">CBS 690.94</strain>
    </source>
</reference>
<dbReference type="Proteomes" id="UP000799764">
    <property type="component" value="Unassembled WGS sequence"/>
</dbReference>
<protein>
    <submittedName>
        <fullName evidence="1">Uncharacterized protein</fullName>
    </submittedName>
</protein>
<proteinExistence type="predicted"/>
<gene>
    <name evidence="1" type="ORF">P171DRAFT_450027</name>
</gene>
<sequence length="264" mass="29820">MPDSKRFQVSGLRCSAVRLPYPADEATERAFTTSNGVLLLCQNIVKPKPWAAFCFCFSEISTAGMMSFLAPFGLPSEWRTPNSFWFPTWALPLLYTKGLYQLHMSPLGDVLKFWSTKTISSVLARRKTPMRVEMSFLASLGLQPQQYSTTISFGPLQSRPRHFCARWYCCLSKTGNAKGMGFRRLINDVMSHVCFLRVQKLTVFKHMICLFLPPTIAKGSLLGFRKGSDLAQCLLLWRLKQKRGSGDVYIFKISSSLTQVSGRS</sequence>
<evidence type="ECO:0000313" key="2">
    <source>
        <dbReference type="Proteomes" id="UP000799764"/>
    </source>
</evidence>
<keyword evidence="2" id="KW-1185">Reference proteome</keyword>
<comment type="caution">
    <text evidence="1">The sequence shown here is derived from an EMBL/GenBank/DDBJ whole genome shotgun (WGS) entry which is preliminary data.</text>
</comment>
<dbReference type="AlphaFoldDB" id="A0A9P4P572"/>
<organism evidence="1 2">
    <name type="scientific">Karstenula rhodostoma CBS 690.94</name>
    <dbReference type="NCBI Taxonomy" id="1392251"/>
    <lineage>
        <taxon>Eukaryota</taxon>
        <taxon>Fungi</taxon>
        <taxon>Dikarya</taxon>
        <taxon>Ascomycota</taxon>
        <taxon>Pezizomycotina</taxon>
        <taxon>Dothideomycetes</taxon>
        <taxon>Pleosporomycetidae</taxon>
        <taxon>Pleosporales</taxon>
        <taxon>Massarineae</taxon>
        <taxon>Didymosphaeriaceae</taxon>
        <taxon>Karstenula</taxon>
    </lineage>
</organism>
<accession>A0A9P4P572</accession>
<dbReference type="EMBL" id="MU001516">
    <property type="protein sequence ID" value="KAF2437457.1"/>
    <property type="molecule type" value="Genomic_DNA"/>
</dbReference>